<dbReference type="Proteomes" id="UP001571980">
    <property type="component" value="Unassembled WGS sequence"/>
</dbReference>
<evidence type="ECO:0000259" key="4">
    <source>
        <dbReference type="Pfam" id="PF04055"/>
    </source>
</evidence>
<dbReference type="InterPro" id="IPR040086">
    <property type="entry name" value="MJ0683-like"/>
</dbReference>
<dbReference type="SFLD" id="SFLDG01084">
    <property type="entry name" value="Uncharacterised_Radical_SAM_Su"/>
    <property type="match status" value="1"/>
</dbReference>
<accession>A0ABV4T404</accession>
<dbReference type="Pfam" id="PF04055">
    <property type="entry name" value="Radical_SAM"/>
    <property type="match status" value="1"/>
</dbReference>
<dbReference type="RefSeq" id="WP_372823030.1">
    <property type="nucleotide sequence ID" value="NZ_JARRIC010000001.1"/>
</dbReference>
<keyword evidence="1" id="KW-0479">Metal-binding</keyword>
<organism evidence="5 6">
    <name type="scientific">Pyrococcus kukulkanii</name>
    <dbReference type="NCBI Taxonomy" id="1609559"/>
    <lineage>
        <taxon>Archaea</taxon>
        <taxon>Methanobacteriati</taxon>
        <taxon>Methanobacteriota</taxon>
        <taxon>Thermococci</taxon>
        <taxon>Thermococcales</taxon>
        <taxon>Thermococcaceae</taxon>
        <taxon>Pyrococcus</taxon>
    </lineage>
</organism>
<gene>
    <name evidence="5" type="ORF">P8X34_00820</name>
</gene>
<dbReference type="SUPFAM" id="SSF102114">
    <property type="entry name" value="Radical SAM enzymes"/>
    <property type="match status" value="1"/>
</dbReference>
<dbReference type="PANTHER" id="PTHR43432">
    <property type="entry name" value="SLR0285 PROTEIN"/>
    <property type="match status" value="1"/>
</dbReference>
<keyword evidence="2" id="KW-0408">Iron</keyword>
<dbReference type="EMBL" id="JARRIG010000001">
    <property type="protein sequence ID" value="MFA4803303.1"/>
    <property type="molecule type" value="Genomic_DNA"/>
</dbReference>
<evidence type="ECO:0000256" key="2">
    <source>
        <dbReference type="ARBA" id="ARBA00023004"/>
    </source>
</evidence>
<proteinExistence type="predicted"/>
<dbReference type="InterPro" id="IPR007197">
    <property type="entry name" value="rSAM"/>
</dbReference>
<dbReference type="SFLD" id="SFLDS00029">
    <property type="entry name" value="Radical_SAM"/>
    <property type="match status" value="1"/>
</dbReference>
<feature type="domain" description="Radical SAM core" evidence="4">
    <location>
        <begin position="27"/>
        <end position="180"/>
    </location>
</feature>
<evidence type="ECO:0000313" key="5">
    <source>
        <dbReference type="EMBL" id="MFA4803303.1"/>
    </source>
</evidence>
<keyword evidence="3" id="KW-0411">Iron-sulfur</keyword>
<dbReference type="Gene3D" id="3.80.30.30">
    <property type="match status" value="1"/>
</dbReference>
<comment type="caution">
    <text evidence="5">The sequence shown here is derived from an EMBL/GenBank/DDBJ whole genome shotgun (WGS) entry which is preliminary data.</text>
</comment>
<protein>
    <submittedName>
        <fullName evidence="5">Radical SAM protein</fullName>
    </submittedName>
</protein>
<keyword evidence="6" id="KW-1185">Reference proteome</keyword>
<dbReference type="InterPro" id="IPR058240">
    <property type="entry name" value="rSAM_sf"/>
</dbReference>
<dbReference type="PANTHER" id="PTHR43432:SF3">
    <property type="entry name" value="SLR0285 PROTEIN"/>
    <property type="match status" value="1"/>
</dbReference>
<evidence type="ECO:0000256" key="3">
    <source>
        <dbReference type="ARBA" id="ARBA00023014"/>
    </source>
</evidence>
<name>A0ABV4T404_9EURY</name>
<reference evidence="5 6" key="1">
    <citation type="submission" date="2023-03" db="EMBL/GenBank/DDBJ databases">
        <title>Speciation in Pyrococcus: adaptation to high temperature as a mechanism.</title>
        <authorList>
            <person name="Gu J."/>
        </authorList>
    </citation>
    <scope>NUCLEOTIDE SEQUENCE [LARGE SCALE GENOMIC DNA]</scope>
    <source>
        <strain evidence="5 6">LMOA34</strain>
    </source>
</reference>
<sequence>MMKLEDFIIGPSSHVSSLCHSIVRGEVFTTCEVGCIYCYARWYRGPHGKPRPIWDVFKLIRELGRMQREGLRITPVRFSALSDPFQGEAKVTLKALKLAYREKVPVIVNTKLIPGEKHVKIMEALGSEGLLVFQVSLSTLENSKTLEPLAPSPQERLDLIRKISEMGVPVIVRVQPFIPGWIKDIGTFVSEVASAGAEMIILEFLRIEKTLLKFFSKMFPGEKVYREEWSSYLPGTSNEEAPLIQPPLNYRIKVTEEFSREARKEGLAFSTCKEGLFEYHHPLDMDCCGMELLGVDYARRPTLWDLYLEIVEKGYAKPEDLWERCEREELLCGDRLKSYPRWFRKGFKVHEKRLESILKKPHILERIVPSIKYKEGKFIRR</sequence>
<evidence type="ECO:0000313" key="6">
    <source>
        <dbReference type="Proteomes" id="UP001571980"/>
    </source>
</evidence>
<evidence type="ECO:0000256" key="1">
    <source>
        <dbReference type="ARBA" id="ARBA00022723"/>
    </source>
</evidence>